<keyword evidence="4" id="KW-1185">Reference proteome</keyword>
<keyword evidence="1" id="KW-0732">Signal</keyword>
<name>A0AAI8TPR8_MYCME</name>
<reference evidence="2 4" key="1">
    <citation type="journal article" date="2019" name="Emerg. Microbes Infect.">
        <title>Comprehensive subspecies identification of 175 nontuberculous mycobacteria species based on 7547 genomic profiles.</title>
        <authorList>
            <person name="Matsumoto Y."/>
            <person name="Kinjo T."/>
            <person name="Motooka D."/>
            <person name="Nabeya D."/>
            <person name="Jung N."/>
            <person name="Uechi K."/>
            <person name="Horii T."/>
            <person name="Iida T."/>
            <person name="Fujita J."/>
            <person name="Nakamura S."/>
        </authorList>
    </citation>
    <scope>NUCLEOTIDE SEQUENCE [LARGE SCALE GENOMIC DNA]</scope>
    <source>
        <strain evidence="2 4">JCM 12375</strain>
    </source>
</reference>
<evidence type="ECO:0000256" key="1">
    <source>
        <dbReference type="SAM" id="SignalP"/>
    </source>
</evidence>
<evidence type="ECO:0000313" key="5">
    <source>
        <dbReference type="Proteomes" id="UP001241092"/>
    </source>
</evidence>
<organism evidence="3 5">
    <name type="scientific">Mycolicibacterium mageritense</name>
    <name type="common">Mycobacterium mageritense</name>
    <dbReference type="NCBI Taxonomy" id="53462"/>
    <lineage>
        <taxon>Bacteria</taxon>
        <taxon>Bacillati</taxon>
        <taxon>Actinomycetota</taxon>
        <taxon>Actinomycetes</taxon>
        <taxon>Mycobacteriales</taxon>
        <taxon>Mycobacteriaceae</taxon>
        <taxon>Mycolicibacterium</taxon>
    </lineage>
</organism>
<proteinExistence type="predicted"/>
<evidence type="ECO:0000313" key="2">
    <source>
        <dbReference type="EMBL" id="BBX31479.1"/>
    </source>
</evidence>
<evidence type="ECO:0000313" key="3">
    <source>
        <dbReference type="EMBL" id="BDY26599.1"/>
    </source>
</evidence>
<evidence type="ECO:0008006" key="6">
    <source>
        <dbReference type="Google" id="ProtNLM"/>
    </source>
</evidence>
<dbReference type="Proteomes" id="UP000465622">
    <property type="component" value="Chromosome"/>
</dbReference>
<evidence type="ECO:0000313" key="4">
    <source>
        <dbReference type="Proteomes" id="UP000465622"/>
    </source>
</evidence>
<accession>A0AAI8TPR8</accession>
<feature type="signal peptide" evidence="1">
    <location>
        <begin position="1"/>
        <end position="31"/>
    </location>
</feature>
<dbReference type="EMBL" id="AP027452">
    <property type="protein sequence ID" value="BDY26599.1"/>
    <property type="molecule type" value="Genomic_DNA"/>
</dbReference>
<feature type="chain" id="PRO_5042520630" description="PASTA domain-containing protein" evidence="1">
    <location>
        <begin position="32"/>
        <end position="87"/>
    </location>
</feature>
<dbReference type="AlphaFoldDB" id="A0AAI8TPR8"/>
<reference evidence="3" key="3">
    <citation type="submission" date="2023-03" db="EMBL/GenBank/DDBJ databases">
        <title>Draft genome sequence of a Mycolicibacterium mageritense strain H4_3_1 isolated from a hybrid biological-inorganic system reactor.</title>
        <authorList>
            <person name="Feng X."/>
            <person name="Kazama D."/>
            <person name="Sato K."/>
            <person name="Kobayashi H."/>
        </authorList>
    </citation>
    <scope>NUCLEOTIDE SEQUENCE</scope>
    <source>
        <strain evidence="3">H4_3_1</strain>
    </source>
</reference>
<gene>
    <name evidence="3" type="ORF">hbim_00513</name>
    <name evidence="2" type="ORF">MMAGJ_07610</name>
</gene>
<sequence length="87" mass="8879">MYGLAVGLGWTALTGGALSALTLGMPAASSAAPNGVGSALDTVIELQRMGYHVVLDRQGPAPLDRCTVDSVRPVPVDSQTVLLTARC</sequence>
<protein>
    <recommendedName>
        <fullName evidence="6">PASTA domain-containing protein</fullName>
    </recommendedName>
</protein>
<dbReference type="Proteomes" id="UP001241092">
    <property type="component" value="Chromosome"/>
</dbReference>
<reference evidence="2" key="2">
    <citation type="submission" date="2020-02" db="EMBL/GenBank/DDBJ databases">
        <authorList>
            <person name="Matsumoto Y."/>
            <person name="Motooka D."/>
            <person name="Nakamura S."/>
        </authorList>
    </citation>
    <scope>NUCLEOTIDE SEQUENCE</scope>
    <source>
        <strain evidence="2">JCM 12375</strain>
    </source>
</reference>
<dbReference type="EMBL" id="AP022567">
    <property type="protein sequence ID" value="BBX31479.1"/>
    <property type="molecule type" value="Genomic_DNA"/>
</dbReference>